<accession>A0ABY4X7U3</accession>
<evidence type="ECO:0000313" key="2">
    <source>
        <dbReference type="Proteomes" id="UP001056937"/>
    </source>
</evidence>
<organism evidence="1 2">
    <name type="scientific">Sphingomonas morindae</name>
    <dbReference type="NCBI Taxonomy" id="1541170"/>
    <lineage>
        <taxon>Bacteria</taxon>
        <taxon>Pseudomonadati</taxon>
        <taxon>Pseudomonadota</taxon>
        <taxon>Alphaproteobacteria</taxon>
        <taxon>Sphingomonadales</taxon>
        <taxon>Sphingomonadaceae</taxon>
        <taxon>Sphingomonas</taxon>
    </lineage>
</organism>
<dbReference type="Pfam" id="PF05013">
    <property type="entry name" value="FGase"/>
    <property type="match status" value="1"/>
</dbReference>
<proteinExistence type="predicted"/>
<evidence type="ECO:0000313" key="1">
    <source>
        <dbReference type="EMBL" id="USI72915.1"/>
    </source>
</evidence>
<sequence>MNLGCVPQSAFARLGPAEPLTPVVLAVPHAGRAYDPALLDAARLPLAALETIEDRHADRLIDAAVAAGAVALVAHAPRALVDLNRDPREIDPVLLRTEERPADLRMTDKVAGGLGVIPSRIAAGGAVWRQPLAWAEIAARLEAVHAPYHAAIAQALDAAQRRHGHAVLIDCHSMPPLPAPSRARLVVGDRYGASAAPGYAAAALATARHAGLGALCNRPYAGGYTLDRHGAPARGRHAVQIEIDRSLYLDASLRAPGPGLAAMQALVAALCAALGALRAFAQAAE</sequence>
<name>A0ABY4X7U3_9SPHN</name>
<dbReference type="RefSeq" id="WP_252166726.1">
    <property type="nucleotide sequence ID" value="NZ_CP084930.1"/>
</dbReference>
<dbReference type="InterPro" id="IPR007709">
    <property type="entry name" value="N-FG_amidohydro"/>
</dbReference>
<dbReference type="SUPFAM" id="SSF53187">
    <property type="entry name" value="Zn-dependent exopeptidases"/>
    <property type="match status" value="1"/>
</dbReference>
<dbReference type="EMBL" id="CP084930">
    <property type="protein sequence ID" value="USI72915.1"/>
    <property type="molecule type" value="Genomic_DNA"/>
</dbReference>
<reference evidence="1" key="1">
    <citation type="journal article" date="2022" name="Toxins">
        <title>Genomic Analysis of Sphingopyxis sp. USTB-05 for Biodegrading Cyanobacterial Hepatotoxins.</title>
        <authorList>
            <person name="Liu C."/>
            <person name="Xu Q."/>
            <person name="Zhao Z."/>
            <person name="Zhang H."/>
            <person name="Liu X."/>
            <person name="Yin C."/>
            <person name="Liu Y."/>
            <person name="Yan H."/>
        </authorList>
    </citation>
    <scope>NUCLEOTIDE SEQUENCE</scope>
    <source>
        <strain evidence="1">NBD5</strain>
    </source>
</reference>
<dbReference type="Gene3D" id="3.40.630.40">
    <property type="entry name" value="Zn-dependent exopeptidases"/>
    <property type="match status" value="1"/>
</dbReference>
<protein>
    <submittedName>
        <fullName evidence="1">N-formylglutamate amidohydrolase</fullName>
    </submittedName>
</protein>
<gene>
    <name evidence="1" type="ORF">LHA26_00050</name>
</gene>
<dbReference type="Proteomes" id="UP001056937">
    <property type="component" value="Chromosome 1"/>
</dbReference>
<keyword evidence="2" id="KW-1185">Reference proteome</keyword>